<dbReference type="PROSITE" id="PS50293">
    <property type="entry name" value="TPR_REGION"/>
    <property type="match status" value="3"/>
</dbReference>
<dbReference type="InterPro" id="IPR019734">
    <property type="entry name" value="TPR_rpt"/>
</dbReference>
<feature type="repeat" description="TPR" evidence="1">
    <location>
        <begin position="236"/>
        <end position="269"/>
    </location>
</feature>
<evidence type="ECO:0000313" key="3">
    <source>
        <dbReference type="Proteomes" id="UP000645676"/>
    </source>
</evidence>
<feature type="repeat" description="TPR" evidence="1">
    <location>
        <begin position="203"/>
        <end position="235"/>
    </location>
</feature>
<dbReference type="EMBL" id="DUJR01000007">
    <property type="protein sequence ID" value="HII59283.1"/>
    <property type="molecule type" value="Genomic_DNA"/>
</dbReference>
<dbReference type="PROSITE" id="PS50005">
    <property type="entry name" value="TPR"/>
    <property type="match status" value="4"/>
</dbReference>
<keyword evidence="1" id="KW-0802">TPR repeat</keyword>
<accession>A0A832W619</accession>
<proteinExistence type="predicted"/>
<dbReference type="PANTHER" id="PTHR12558">
    <property type="entry name" value="CELL DIVISION CYCLE 16,23,27"/>
    <property type="match status" value="1"/>
</dbReference>
<sequence length="334" mass="39695">MAIKMDKNFTLEILNLLKNNVLKNRLKIGKELTEMLIDEIDKLIETANEISEEISKNSPNNSSLYDLRLIYNKLSTLYEDIDKLLGEIECILSLSNKDIKNWKLWKNLGDKAYLWKAYYEALFCYNKALELNQNTELLCKKGYALLKLYKRDLAIKYFEKASEKDRNNYKALFGLGKSYYLMSDNKNSIKYFEKVLELNPNDVEALEYLGELYYEEDCEKAINYFKKALELKPDDIDLILKVAFTYFKLKKYKHALKYFEKALKLNPNVFELEQIYESMGRIYIYLGEDEKAIECFEKLKEINLYHYEIYEIIALTYEEVGNIEKAKEFYKKLV</sequence>
<dbReference type="Gene3D" id="1.25.40.10">
    <property type="entry name" value="Tetratricopeptide repeat domain"/>
    <property type="match status" value="2"/>
</dbReference>
<evidence type="ECO:0000256" key="1">
    <source>
        <dbReference type="PROSITE-ProRule" id="PRU00339"/>
    </source>
</evidence>
<organism evidence="2 3">
    <name type="scientific">Methanocaldococcus jannaschii</name>
    <dbReference type="NCBI Taxonomy" id="2190"/>
    <lineage>
        <taxon>Archaea</taxon>
        <taxon>Methanobacteriati</taxon>
        <taxon>Methanobacteriota</taxon>
        <taxon>Methanomada group</taxon>
        <taxon>Methanococci</taxon>
        <taxon>Methanococcales</taxon>
        <taxon>Methanocaldococcaceae</taxon>
        <taxon>Methanocaldococcus</taxon>
    </lineage>
</organism>
<dbReference type="InterPro" id="IPR011990">
    <property type="entry name" value="TPR-like_helical_dom_sf"/>
</dbReference>
<dbReference type="SMART" id="SM00028">
    <property type="entry name" value="TPR"/>
    <property type="match status" value="6"/>
</dbReference>
<dbReference type="SUPFAM" id="SSF81901">
    <property type="entry name" value="HCP-like"/>
    <property type="match status" value="1"/>
</dbReference>
<dbReference type="SMR" id="A0A832W619"/>
<feature type="repeat" description="TPR" evidence="1">
    <location>
        <begin position="273"/>
        <end position="306"/>
    </location>
</feature>
<name>A0A832W619_9EURY</name>
<reference evidence="2" key="1">
    <citation type="journal article" date="2020" name="bioRxiv">
        <title>A rank-normalized archaeal taxonomy based on genome phylogeny resolves widespread incomplete and uneven classifications.</title>
        <authorList>
            <person name="Rinke C."/>
            <person name="Chuvochina M."/>
            <person name="Mussig A.J."/>
            <person name="Chaumeil P.-A."/>
            <person name="Waite D.W."/>
            <person name="Whitman W.B."/>
            <person name="Parks D.H."/>
            <person name="Hugenholtz P."/>
        </authorList>
    </citation>
    <scope>NUCLEOTIDE SEQUENCE</scope>
    <source>
        <strain evidence="2">UBA8849</strain>
    </source>
</reference>
<dbReference type="PANTHER" id="PTHR12558:SF13">
    <property type="entry name" value="CELL DIVISION CYCLE PROTEIN 27 HOMOLOG"/>
    <property type="match status" value="1"/>
</dbReference>
<dbReference type="OMA" id="EALFCYN"/>
<comment type="caution">
    <text evidence="2">The sequence shown here is derived from an EMBL/GenBank/DDBJ whole genome shotgun (WGS) entry which is preliminary data.</text>
</comment>
<dbReference type="Proteomes" id="UP000645676">
    <property type="component" value="Unassembled WGS sequence"/>
</dbReference>
<dbReference type="Pfam" id="PF00515">
    <property type="entry name" value="TPR_1"/>
    <property type="match status" value="2"/>
</dbReference>
<dbReference type="Pfam" id="PF13181">
    <property type="entry name" value="TPR_8"/>
    <property type="match status" value="4"/>
</dbReference>
<evidence type="ECO:0000313" key="2">
    <source>
        <dbReference type="EMBL" id="HII59283.1"/>
    </source>
</evidence>
<protein>
    <submittedName>
        <fullName evidence="2">Tetratricopeptide repeat protein</fullName>
    </submittedName>
</protein>
<gene>
    <name evidence="2" type="ORF">HA335_01680</name>
</gene>
<feature type="repeat" description="TPR" evidence="1">
    <location>
        <begin position="169"/>
        <end position="202"/>
    </location>
</feature>
<dbReference type="AlphaFoldDB" id="A0A832W619"/>